<keyword evidence="2" id="KW-1185">Reference proteome</keyword>
<sequence length="91" mass="10573">MSVLLTEEHFEACACIQRIAPNVRNLRIDHDPKTDDYELIGRTGNGEAFHKYLRKDEVEILVKVIPTNDVESIDVISLLRQWKIEKVLNQQ</sequence>
<dbReference type="RefSeq" id="WP_305014244.1">
    <property type="nucleotide sequence ID" value="NZ_JAUQSX010000018.1"/>
</dbReference>
<reference evidence="1" key="1">
    <citation type="submission" date="2023-07" db="EMBL/GenBank/DDBJ databases">
        <authorList>
            <person name="Kim M.K."/>
        </authorList>
    </citation>
    <scope>NUCLEOTIDE SEQUENCE</scope>
    <source>
        <strain evidence="1">M29</strain>
    </source>
</reference>
<dbReference type="EMBL" id="JAUQSX010000018">
    <property type="protein sequence ID" value="MDO7849578.1"/>
    <property type="molecule type" value="Genomic_DNA"/>
</dbReference>
<evidence type="ECO:0008006" key="3">
    <source>
        <dbReference type="Google" id="ProtNLM"/>
    </source>
</evidence>
<evidence type="ECO:0000313" key="1">
    <source>
        <dbReference type="EMBL" id="MDO7849578.1"/>
    </source>
</evidence>
<dbReference type="Proteomes" id="UP001167796">
    <property type="component" value="Unassembled WGS sequence"/>
</dbReference>
<gene>
    <name evidence="1" type="ORF">Q5H92_24665</name>
</gene>
<comment type="caution">
    <text evidence="1">The sequence shown here is derived from an EMBL/GenBank/DDBJ whole genome shotgun (WGS) entry which is preliminary data.</text>
</comment>
<name>A0ABT9AI90_9BACT</name>
<evidence type="ECO:0000313" key="2">
    <source>
        <dbReference type="Proteomes" id="UP001167796"/>
    </source>
</evidence>
<protein>
    <recommendedName>
        <fullName evidence="3">Protein kinase domain-containing protein</fullName>
    </recommendedName>
</protein>
<proteinExistence type="predicted"/>
<accession>A0ABT9AI90</accession>
<organism evidence="1 2">
    <name type="scientific">Hymenobacter mellowenesis</name>
    <dbReference type="NCBI Taxonomy" id="3063995"/>
    <lineage>
        <taxon>Bacteria</taxon>
        <taxon>Pseudomonadati</taxon>
        <taxon>Bacteroidota</taxon>
        <taxon>Cytophagia</taxon>
        <taxon>Cytophagales</taxon>
        <taxon>Hymenobacteraceae</taxon>
        <taxon>Hymenobacter</taxon>
    </lineage>
</organism>